<feature type="region of interest" description="Disordered" evidence="1">
    <location>
        <begin position="24"/>
        <end position="69"/>
    </location>
</feature>
<feature type="signal peptide" evidence="2">
    <location>
        <begin position="1"/>
        <end position="23"/>
    </location>
</feature>
<feature type="compositionally biased region" description="Low complexity" evidence="1">
    <location>
        <begin position="49"/>
        <end position="67"/>
    </location>
</feature>
<reference evidence="4" key="1">
    <citation type="journal article" date="2019" name="Int. J. Syst. Evol. Microbiol.">
        <title>The Global Catalogue of Microorganisms (GCM) 10K type strain sequencing project: providing services to taxonomists for standard genome sequencing and annotation.</title>
        <authorList>
            <consortium name="The Broad Institute Genomics Platform"/>
            <consortium name="The Broad Institute Genome Sequencing Center for Infectious Disease"/>
            <person name="Wu L."/>
            <person name="Ma J."/>
        </authorList>
    </citation>
    <scope>NUCLEOTIDE SEQUENCE [LARGE SCALE GENOMIC DNA]</scope>
    <source>
        <strain evidence="4">CGMCC 1.5362</strain>
    </source>
</reference>
<proteinExistence type="predicted"/>
<organism evidence="3 4">
    <name type="scientific">Ornithinimicrobium pekingense</name>
    <dbReference type="NCBI Taxonomy" id="384677"/>
    <lineage>
        <taxon>Bacteria</taxon>
        <taxon>Bacillati</taxon>
        <taxon>Actinomycetota</taxon>
        <taxon>Actinomycetes</taxon>
        <taxon>Micrococcales</taxon>
        <taxon>Ornithinimicrobiaceae</taxon>
        <taxon>Ornithinimicrobium</taxon>
    </lineage>
</organism>
<feature type="chain" id="PRO_5045394251" description="DUF4352 domain-containing protein" evidence="2">
    <location>
        <begin position="24"/>
        <end position="204"/>
    </location>
</feature>
<feature type="compositionally biased region" description="Polar residues" evidence="1">
    <location>
        <begin position="34"/>
        <end position="48"/>
    </location>
</feature>
<name>A0ABQ2FDI6_9MICO</name>
<dbReference type="RefSeq" id="WP_022919973.1">
    <property type="nucleotide sequence ID" value="NZ_BMLB01000008.1"/>
</dbReference>
<dbReference type="PROSITE" id="PS51257">
    <property type="entry name" value="PROKAR_LIPOPROTEIN"/>
    <property type="match status" value="1"/>
</dbReference>
<evidence type="ECO:0000313" key="4">
    <source>
        <dbReference type="Proteomes" id="UP000662111"/>
    </source>
</evidence>
<keyword evidence="2" id="KW-0732">Signal</keyword>
<protein>
    <recommendedName>
        <fullName evidence="5">DUF4352 domain-containing protein</fullName>
    </recommendedName>
</protein>
<evidence type="ECO:0000256" key="1">
    <source>
        <dbReference type="SAM" id="MobiDB-lite"/>
    </source>
</evidence>
<keyword evidence="4" id="KW-1185">Reference proteome</keyword>
<evidence type="ECO:0000256" key="2">
    <source>
        <dbReference type="SAM" id="SignalP"/>
    </source>
</evidence>
<gene>
    <name evidence="3" type="ORF">GCM10011509_34420</name>
</gene>
<accession>A0ABQ2FDI6</accession>
<comment type="caution">
    <text evidence="3">The sequence shown here is derived from an EMBL/GenBank/DDBJ whole genome shotgun (WGS) entry which is preliminary data.</text>
</comment>
<sequence length="204" mass="21205">MHARPGRLAGLTLAAALALSACSGGGDPIEEQASDQPSAASGAAPQTSTPAPADAAGQAAATTDPNAVEPAQAQTVELGESMSVSTEESAFTITVHRVLVHDYYVEAEITLVNDADDELDTWYGSATTSSPRLYDDRGRTYAFQVQAGGDGQTLRLQPGEGVDAVLVFAGRVDAEATKLTLDFSEIFGDGWSQVMFDAPLAGRR</sequence>
<evidence type="ECO:0000313" key="3">
    <source>
        <dbReference type="EMBL" id="GGK83034.1"/>
    </source>
</evidence>
<dbReference type="Proteomes" id="UP000662111">
    <property type="component" value="Unassembled WGS sequence"/>
</dbReference>
<dbReference type="EMBL" id="BMLB01000008">
    <property type="protein sequence ID" value="GGK83034.1"/>
    <property type="molecule type" value="Genomic_DNA"/>
</dbReference>
<evidence type="ECO:0008006" key="5">
    <source>
        <dbReference type="Google" id="ProtNLM"/>
    </source>
</evidence>